<feature type="domain" description="VTT" evidence="7">
    <location>
        <begin position="81"/>
        <end position="197"/>
    </location>
</feature>
<keyword evidence="4 6" id="KW-1133">Transmembrane helix</keyword>
<feature type="transmembrane region" description="Helical" evidence="6">
    <location>
        <begin position="92"/>
        <end position="118"/>
    </location>
</feature>
<evidence type="ECO:0000256" key="2">
    <source>
        <dbReference type="ARBA" id="ARBA00022475"/>
    </source>
</evidence>
<evidence type="ECO:0000313" key="8">
    <source>
        <dbReference type="EMBL" id="KTD23078.1"/>
    </source>
</evidence>
<dbReference type="EMBL" id="LNYH01000077">
    <property type="protein sequence ID" value="KTD23078.1"/>
    <property type="molecule type" value="Genomic_DNA"/>
</dbReference>
<reference evidence="8 9" key="1">
    <citation type="submission" date="2015-11" db="EMBL/GenBank/DDBJ databases">
        <title>Genomic analysis of 38 Legionella species identifies large and diverse effector repertoires.</title>
        <authorList>
            <person name="Burstein D."/>
            <person name="Amaro F."/>
            <person name="Zusman T."/>
            <person name="Lifshitz Z."/>
            <person name="Cohen O."/>
            <person name="Gilbert J.A."/>
            <person name="Pupko T."/>
            <person name="Shuman H.A."/>
            <person name="Segal G."/>
        </authorList>
    </citation>
    <scope>NUCLEOTIDE SEQUENCE [LARGE SCALE GENOMIC DNA]</scope>
    <source>
        <strain evidence="8 9">Bercovier 4</strain>
    </source>
</reference>
<gene>
    <name evidence="8" type="ORF">Lisr_1446</name>
</gene>
<comment type="similarity">
    <text evidence="6">Belongs to the TVP38/TMEM64 family.</text>
</comment>
<evidence type="ECO:0000256" key="5">
    <source>
        <dbReference type="ARBA" id="ARBA00023136"/>
    </source>
</evidence>
<feature type="transmembrane region" description="Helical" evidence="6">
    <location>
        <begin position="145"/>
        <end position="170"/>
    </location>
</feature>
<dbReference type="PANTHER" id="PTHR12677:SF59">
    <property type="entry name" value="GOLGI APPARATUS MEMBRANE PROTEIN TVP38-RELATED"/>
    <property type="match status" value="1"/>
</dbReference>
<feature type="transmembrane region" description="Helical" evidence="6">
    <location>
        <begin position="60"/>
        <end position="80"/>
    </location>
</feature>
<dbReference type="PATRIC" id="fig|454.4.peg.1570"/>
<keyword evidence="5 6" id="KW-0472">Membrane</keyword>
<evidence type="ECO:0000256" key="4">
    <source>
        <dbReference type="ARBA" id="ARBA00022989"/>
    </source>
</evidence>
<dbReference type="Proteomes" id="UP000054761">
    <property type="component" value="Unassembled WGS sequence"/>
</dbReference>
<protein>
    <recommendedName>
        <fullName evidence="6">TVP38/TMEM64 family membrane protein</fullName>
    </recommendedName>
</protein>
<name>A0A0W0VTS7_9GAMM</name>
<feature type="transmembrane region" description="Helical" evidence="6">
    <location>
        <begin position="177"/>
        <end position="199"/>
    </location>
</feature>
<evidence type="ECO:0000256" key="1">
    <source>
        <dbReference type="ARBA" id="ARBA00004651"/>
    </source>
</evidence>
<feature type="transmembrane region" description="Helical" evidence="6">
    <location>
        <begin position="20"/>
        <end position="40"/>
    </location>
</feature>
<proteinExistence type="inferred from homology"/>
<organism evidence="8 9">
    <name type="scientific">Legionella israelensis</name>
    <dbReference type="NCBI Taxonomy" id="454"/>
    <lineage>
        <taxon>Bacteria</taxon>
        <taxon>Pseudomonadati</taxon>
        <taxon>Pseudomonadota</taxon>
        <taxon>Gammaproteobacteria</taxon>
        <taxon>Legionellales</taxon>
        <taxon>Legionellaceae</taxon>
        <taxon>Legionella</taxon>
    </lineage>
</organism>
<dbReference type="STRING" id="454.Lisr_1446"/>
<dbReference type="AlphaFoldDB" id="A0A0W0VTS7"/>
<dbReference type="InterPro" id="IPR015414">
    <property type="entry name" value="TMEM64"/>
</dbReference>
<evidence type="ECO:0000256" key="6">
    <source>
        <dbReference type="RuleBase" id="RU366058"/>
    </source>
</evidence>
<dbReference type="InterPro" id="IPR032816">
    <property type="entry name" value="VTT_dom"/>
</dbReference>
<keyword evidence="3 6" id="KW-0812">Transmembrane</keyword>
<dbReference type="Pfam" id="PF09335">
    <property type="entry name" value="VTT_dom"/>
    <property type="match status" value="1"/>
</dbReference>
<comment type="caution">
    <text evidence="8">The sequence shown here is derived from an EMBL/GenBank/DDBJ whole genome shotgun (WGS) entry which is preliminary data.</text>
</comment>
<dbReference type="PANTHER" id="PTHR12677">
    <property type="entry name" value="GOLGI APPARATUS MEMBRANE PROTEIN TVP38-RELATED"/>
    <property type="match status" value="1"/>
</dbReference>
<dbReference type="GO" id="GO:0005886">
    <property type="term" value="C:plasma membrane"/>
    <property type="evidence" value="ECO:0007669"/>
    <property type="project" value="UniProtKB-SubCell"/>
</dbReference>
<evidence type="ECO:0000259" key="7">
    <source>
        <dbReference type="Pfam" id="PF09335"/>
    </source>
</evidence>
<feature type="transmembrane region" description="Helical" evidence="6">
    <location>
        <begin position="219"/>
        <end position="236"/>
    </location>
</feature>
<keyword evidence="2 6" id="KW-1003">Cell membrane</keyword>
<accession>A0A0W0VTS7</accession>
<comment type="subcellular location">
    <subcellularLocation>
        <location evidence="1 6">Cell membrane</location>
        <topology evidence="1 6">Multi-pass membrane protein</topology>
    </subcellularLocation>
</comment>
<evidence type="ECO:0000313" key="9">
    <source>
        <dbReference type="Proteomes" id="UP000054761"/>
    </source>
</evidence>
<dbReference type="RefSeq" id="WP_223168332.1">
    <property type="nucleotide sequence ID" value="NZ_CAAAJA010000075.1"/>
</dbReference>
<evidence type="ECO:0000256" key="3">
    <source>
        <dbReference type="ARBA" id="ARBA00022692"/>
    </source>
</evidence>
<sequence>MMKLNSNQKRLWLMHLKRWLPLIIIFAVLILIFSTGLQKYLSFESLKTHRNQLLEWTNSYFLLSSLTFVIIYTIAVAVSIPGATFLTLAGGFLFGPLFGSILVIISATMGATLLYFAVKTSLGDWLAQKATGWVSRMREGFQENAFSYLLFLRLVPLFPFWVINIVPALLGVNAVTFIIATFFGIMPGSVVYVLVGNGLSHIFATDQAPNLDIIFDPKVFYPLLALAALSLLPVIYQKWFKKRKGSKNE</sequence>
<keyword evidence="9" id="KW-1185">Reference proteome</keyword>